<dbReference type="RefSeq" id="WP_113648505.1">
    <property type="nucleotide sequence ID" value="NZ_QMHN01000005.1"/>
</dbReference>
<dbReference type="OrthoDB" id="1493032at2"/>
<keyword evidence="3" id="KW-1185">Reference proteome</keyword>
<evidence type="ECO:0000313" key="3">
    <source>
        <dbReference type="Proteomes" id="UP000284120"/>
    </source>
</evidence>
<reference evidence="2 3" key="1">
    <citation type="submission" date="2018-06" db="EMBL/GenBank/DDBJ databases">
        <title>Pedobacter endophyticus sp. nov., an endophytic bacterium isolated from a leaf of Triticum aestivum.</title>
        <authorList>
            <person name="Zhang L."/>
        </authorList>
    </citation>
    <scope>NUCLEOTIDE SEQUENCE [LARGE SCALE GENOMIC DNA]</scope>
    <source>
        <strain evidence="2 3">CM134L-2</strain>
    </source>
</reference>
<keyword evidence="1" id="KW-1133">Transmembrane helix</keyword>
<keyword evidence="1" id="KW-0812">Transmembrane</keyword>
<proteinExistence type="predicted"/>
<evidence type="ECO:0000313" key="2">
    <source>
        <dbReference type="EMBL" id="RWU05746.1"/>
    </source>
</evidence>
<feature type="transmembrane region" description="Helical" evidence="1">
    <location>
        <begin position="6"/>
        <end position="28"/>
    </location>
</feature>
<dbReference type="Pfam" id="PF25589">
    <property type="entry name" value="DUF7935"/>
    <property type="match status" value="1"/>
</dbReference>
<dbReference type="AlphaFoldDB" id="A0A3S3STB4"/>
<organism evidence="2 3">
    <name type="scientific">Pedobacter chitinilyticus</name>
    <dbReference type="NCBI Taxonomy" id="2233776"/>
    <lineage>
        <taxon>Bacteria</taxon>
        <taxon>Pseudomonadati</taxon>
        <taxon>Bacteroidota</taxon>
        <taxon>Sphingobacteriia</taxon>
        <taxon>Sphingobacteriales</taxon>
        <taxon>Sphingobacteriaceae</taxon>
        <taxon>Pedobacter</taxon>
    </lineage>
</organism>
<gene>
    <name evidence="2" type="ORF">DPV69_16565</name>
</gene>
<protein>
    <submittedName>
        <fullName evidence="2">Uncharacterized protein</fullName>
    </submittedName>
</protein>
<dbReference type="Proteomes" id="UP000284120">
    <property type="component" value="Unassembled WGS sequence"/>
</dbReference>
<comment type="caution">
    <text evidence="2">The sequence shown here is derived from an EMBL/GenBank/DDBJ whole genome shotgun (WGS) entry which is preliminary data.</text>
</comment>
<name>A0A3S3STB4_9SPHI</name>
<keyword evidence="1" id="KW-0472">Membrane</keyword>
<accession>A0A3S3STB4</accession>
<evidence type="ECO:0000256" key="1">
    <source>
        <dbReference type="SAM" id="Phobius"/>
    </source>
</evidence>
<dbReference type="InterPro" id="IPR057695">
    <property type="entry name" value="DUF7935"/>
</dbReference>
<dbReference type="EMBL" id="SAYW01000005">
    <property type="protein sequence ID" value="RWU05746.1"/>
    <property type="molecule type" value="Genomic_DNA"/>
</dbReference>
<sequence>MDLGKFLLNSTSLAVGGTFIVVVAYYMVRNDVMRYLSSRKNNAIPTDDKNNLLNLRLQAHERMIIFVDRINPANLLLRLHQQGIEVGALQVMALNEIKTEFQHNITQQLYIEAATWNAVLKLKDDTIAMVNNAVKNLPAEASGRELSKKVLNYMSEIEENPYELAIGLIKQDIHKLF</sequence>